<organism evidence="2 3">
    <name type="scientific">Candidatus Gottesmanbacteria bacterium CG11_big_fil_rev_8_21_14_0_20_37_11</name>
    <dbReference type="NCBI Taxonomy" id="1974575"/>
    <lineage>
        <taxon>Bacteria</taxon>
        <taxon>Candidatus Gottesmaniibacteriota</taxon>
    </lineage>
</organism>
<dbReference type="Gene3D" id="3.90.960.10">
    <property type="entry name" value="YbaK/aminoacyl-tRNA synthetase-associated domain"/>
    <property type="match status" value="1"/>
</dbReference>
<dbReference type="EMBL" id="PCWS01000156">
    <property type="protein sequence ID" value="PIR07647.1"/>
    <property type="molecule type" value="Genomic_DNA"/>
</dbReference>
<feature type="domain" description="YbaK/aminoacyl-tRNA synthetase-associated" evidence="1">
    <location>
        <begin position="36"/>
        <end position="137"/>
    </location>
</feature>
<evidence type="ECO:0000313" key="3">
    <source>
        <dbReference type="Proteomes" id="UP000230707"/>
    </source>
</evidence>
<evidence type="ECO:0000313" key="2">
    <source>
        <dbReference type="EMBL" id="PIR07647.1"/>
    </source>
</evidence>
<name>A0A2H0NFH5_9BACT</name>
<dbReference type="Proteomes" id="UP000230707">
    <property type="component" value="Unassembled WGS sequence"/>
</dbReference>
<dbReference type="InterPro" id="IPR007214">
    <property type="entry name" value="YbaK/aa-tRNA-synth-assoc-dom"/>
</dbReference>
<proteinExistence type="predicted"/>
<accession>A0A2H0NFH5</accession>
<dbReference type="InterPro" id="IPR036754">
    <property type="entry name" value="YbaK/aa-tRNA-synt-asso_dom_sf"/>
</dbReference>
<sequence length="153" mass="16699">MNPQTIKQYIKNKNLDVEFFEHRDIDALTTNGAVLATGAKPENILKVLLFIDNGGNKAIAVIQGSRKVDTKKIPGLKKPDLASPDQVKKFLNGQIGGLAPIALPDGIKKIIDKGILELDFVYGSGGSRYTSIKLNPKIILEQPNCMIMDIAKE</sequence>
<gene>
    <name evidence="2" type="ORF">COV53_07205</name>
</gene>
<protein>
    <recommendedName>
        <fullName evidence="1">YbaK/aminoacyl-tRNA synthetase-associated domain-containing protein</fullName>
    </recommendedName>
</protein>
<dbReference type="Pfam" id="PF04073">
    <property type="entry name" value="tRNA_edit"/>
    <property type="match status" value="1"/>
</dbReference>
<dbReference type="GO" id="GO:0002161">
    <property type="term" value="F:aminoacyl-tRNA deacylase activity"/>
    <property type="evidence" value="ECO:0007669"/>
    <property type="project" value="InterPro"/>
</dbReference>
<reference evidence="2 3" key="1">
    <citation type="submission" date="2017-09" db="EMBL/GenBank/DDBJ databases">
        <title>Depth-based differentiation of microbial function through sediment-hosted aquifers and enrichment of novel symbionts in the deep terrestrial subsurface.</title>
        <authorList>
            <person name="Probst A.J."/>
            <person name="Ladd B."/>
            <person name="Jarett J.K."/>
            <person name="Geller-Mcgrath D.E."/>
            <person name="Sieber C.M."/>
            <person name="Emerson J.B."/>
            <person name="Anantharaman K."/>
            <person name="Thomas B.C."/>
            <person name="Malmstrom R."/>
            <person name="Stieglmeier M."/>
            <person name="Klingl A."/>
            <person name="Woyke T."/>
            <person name="Ryan C.M."/>
            <person name="Banfield J.F."/>
        </authorList>
    </citation>
    <scope>NUCLEOTIDE SEQUENCE [LARGE SCALE GENOMIC DNA]</scope>
    <source>
        <strain evidence="2">CG11_big_fil_rev_8_21_14_0_20_37_11</strain>
    </source>
</reference>
<evidence type="ECO:0000259" key="1">
    <source>
        <dbReference type="Pfam" id="PF04073"/>
    </source>
</evidence>
<comment type="caution">
    <text evidence="2">The sequence shown here is derived from an EMBL/GenBank/DDBJ whole genome shotgun (WGS) entry which is preliminary data.</text>
</comment>
<dbReference type="AlphaFoldDB" id="A0A2H0NFH5"/>
<dbReference type="SUPFAM" id="SSF55826">
    <property type="entry name" value="YbaK/ProRS associated domain"/>
    <property type="match status" value="1"/>
</dbReference>